<proteinExistence type="inferred from homology"/>
<dbReference type="EMBL" id="JAEINH010000001">
    <property type="protein sequence ID" value="MBI9113515.1"/>
    <property type="molecule type" value="Genomic_DNA"/>
</dbReference>
<accession>A0A934M8F6</accession>
<feature type="binding site" evidence="3">
    <location>
        <position position="180"/>
    </location>
    <ligand>
        <name>Mg(2+)</name>
        <dbReference type="ChEBI" id="CHEBI:18420"/>
    </ligand>
</feature>
<comment type="similarity">
    <text evidence="4">Belongs to the alkaline phosphatase family.</text>
</comment>
<keyword evidence="7" id="KW-1185">Reference proteome</keyword>
<evidence type="ECO:0000256" key="4">
    <source>
        <dbReference type="RuleBase" id="RU003946"/>
    </source>
</evidence>
<dbReference type="InterPro" id="IPR001952">
    <property type="entry name" value="Alkaline_phosphatase"/>
</dbReference>
<comment type="caution">
    <text evidence="6">The sequence shown here is derived from an EMBL/GenBank/DDBJ whole genome shotgun (WGS) entry which is preliminary data.</text>
</comment>
<dbReference type="InterPro" id="IPR017850">
    <property type="entry name" value="Alkaline_phosphatase_core_sf"/>
</dbReference>
<organism evidence="6 7">
    <name type="scientific">Sanguibacter suaedae</name>
    <dbReference type="NCBI Taxonomy" id="2795737"/>
    <lineage>
        <taxon>Bacteria</taxon>
        <taxon>Bacillati</taxon>
        <taxon>Actinomycetota</taxon>
        <taxon>Actinomycetes</taxon>
        <taxon>Micrococcales</taxon>
        <taxon>Sanguibacteraceae</taxon>
        <taxon>Sanguibacter</taxon>
    </lineage>
</organism>
<feature type="chain" id="PRO_5037358841" evidence="5">
    <location>
        <begin position="33"/>
        <end position="632"/>
    </location>
</feature>
<feature type="binding site" evidence="3">
    <location>
        <position position="337"/>
    </location>
    <ligand>
        <name>Zn(2+)</name>
        <dbReference type="ChEBI" id="CHEBI:29105"/>
        <label>2</label>
    </ligand>
</feature>
<evidence type="ECO:0000256" key="2">
    <source>
        <dbReference type="PIRSR" id="PIRSR601952-1"/>
    </source>
</evidence>
<dbReference type="PRINTS" id="PR00113">
    <property type="entry name" value="ALKPHPHTASE"/>
</dbReference>
<feature type="binding site" evidence="3">
    <location>
        <position position="48"/>
    </location>
    <ligand>
        <name>Zn(2+)</name>
        <dbReference type="ChEBI" id="CHEBI:29105"/>
        <label>2</label>
    </ligand>
</feature>
<keyword evidence="3" id="KW-0479">Metal-binding</keyword>
<comment type="cofactor">
    <cofactor evidence="3">
        <name>Zn(2+)</name>
        <dbReference type="ChEBI" id="CHEBI:29105"/>
    </cofactor>
    <text evidence="3">Binds 2 Zn(2+) ions.</text>
</comment>
<dbReference type="GO" id="GO:0046872">
    <property type="term" value="F:metal ion binding"/>
    <property type="evidence" value="ECO:0007669"/>
    <property type="project" value="UniProtKB-KW"/>
</dbReference>
<sequence length="632" mass="65552">MTSRVPPAWLRAAGVGTLAAGVVLAPGAPALADEGPAGPKNVIILIGDGMGYNHIDAASLYEHGATYKQVSVDPSAGTVEALPGTPSQVFEHFPVQVAMSTHSANGRAEYDPAKAWADFSWVAEGATDSAAAGTALATGVKTNNGNLGVDPGGAPVKNVAERASEVGKATGVVSSVQFSHATPASWGAHTSSRNNLHDISDQMLSGSLDVIMGAGHPMFDDDHQPLATPRFDYLSEQGWNALSDGQTPFTFVEDKADFEAVAAGEVVPEKLFGLVQVASTLQQARAGDEEGLLPGEAPLNDVPSLQTLTEGALNVLEQDEDGLFLMVEGGAIDWTGHANQTTRNIEETLEFNRAVESVVEWVETESSWEETLVIVTADHETGYLDGASSDPSWTPITGSKGQLPTQGWYSGNHTNQLVPLYAKGASSDLLASYAVGQDPVRGAYLDNVDVARLAFETWGFEDEPDASGIEVRATVPEQGEVEGSLTMTIAGAQEGVTLSGGENVGDRLRFTGKLPTVSVTDSRSNDAAGQGGWAVSGQSGDLTAAAQTIRATHLGWTPGLLTTKPGVAPGSKVKPVLSGGEGLATPATLASATTEGRFGTTDMTAELALEVPVDTRAGDYSGTLTVSLFPVD</sequence>
<dbReference type="SUPFAM" id="SSF53649">
    <property type="entry name" value="Alkaline phosphatase-like"/>
    <property type="match status" value="1"/>
</dbReference>
<evidence type="ECO:0000313" key="7">
    <source>
        <dbReference type="Proteomes" id="UP000602087"/>
    </source>
</evidence>
<dbReference type="AlphaFoldDB" id="A0A934M8F6"/>
<dbReference type="RefSeq" id="WP_198732086.1">
    <property type="nucleotide sequence ID" value="NZ_JAEINH010000001.1"/>
</dbReference>
<dbReference type="GO" id="GO:0004035">
    <property type="term" value="F:alkaline phosphatase activity"/>
    <property type="evidence" value="ECO:0007669"/>
    <property type="project" value="TreeGrafter"/>
</dbReference>
<feature type="binding site" evidence="3">
    <location>
        <position position="182"/>
    </location>
    <ligand>
        <name>Mg(2+)</name>
        <dbReference type="ChEBI" id="CHEBI:18420"/>
    </ligand>
</feature>
<feature type="signal peptide" evidence="5">
    <location>
        <begin position="1"/>
        <end position="32"/>
    </location>
</feature>
<feature type="binding site" evidence="3">
    <location>
        <position position="378"/>
    </location>
    <ligand>
        <name>Zn(2+)</name>
        <dbReference type="ChEBI" id="CHEBI:29105"/>
        <label>2</label>
    </ligand>
</feature>
<name>A0A934M8F6_9MICO</name>
<feature type="binding site" evidence="3">
    <location>
        <position position="333"/>
    </location>
    <ligand>
        <name>Zn(2+)</name>
        <dbReference type="ChEBI" id="CHEBI:29105"/>
        <label>2</label>
    </ligand>
</feature>
<dbReference type="CDD" id="cd16012">
    <property type="entry name" value="ALP"/>
    <property type="match status" value="1"/>
</dbReference>
<dbReference type="PANTHER" id="PTHR11596:SF5">
    <property type="entry name" value="ALKALINE PHOSPHATASE"/>
    <property type="match status" value="1"/>
</dbReference>
<keyword evidence="3" id="KW-0862">Zinc</keyword>
<feature type="binding site" evidence="3">
    <location>
        <position position="48"/>
    </location>
    <ligand>
        <name>Mg(2+)</name>
        <dbReference type="ChEBI" id="CHEBI:18420"/>
    </ligand>
</feature>
<protein>
    <submittedName>
        <fullName evidence="6">Alkaline phosphatase</fullName>
    </submittedName>
</protein>
<gene>
    <name evidence="6" type="ORF">JAV76_00625</name>
</gene>
<dbReference type="Gene3D" id="3.40.720.10">
    <property type="entry name" value="Alkaline Phosphatase, subunit A"/>
    <property type="match status" value="1"/>
</dbReference>
<feature type="binding site" evidence="3">
    <location>
        <position position="379"/>
    </location>
    <ligand>
        <name>Zn(2+)</name>
        <dbReference type="ChEBI" id="CHEBI:29105"/>
        <label>2</label>
    </ligand>
</feature>
<reference evidence="6" key="1">
    <citation type="submission" date="2020-12" db="EMBL/GenBank/DDBJ databases">
        <title>Sanguibacter suaedae sp. nov., isolated from Suaeda aralocaspica.</title>
        <authorList>
            <person name="Ma Q."/>
        </authorList>
    </citation>
    <scope>NUCLEOTIDE SEQUENCE</scope>
    <source>
        <strain evidence="6">YZGR15</strain>
    </source>
</reference>
<dbReference type="Proteomes" id="UP000602087">
    <property type="component" value="Unassembled WGS sequence"/>
</dbReference>
<dbReference type="PANTHER" id="PTHR11596">
    <property type="entry name" value="ALKALINE PHOSPHATASE"/>
    <property type="match status" value="1"/>
</dbReference>
<feature type="binding site" evidence="3">
    <location>
        <position position="328"/>
    </location>
    <ligand>
        <name>Mg(2+)</name>
        <dbReference type="ChEBI" id="CHEBI:18420"/>
    </ligand>
</feature>
<keyword evidence="5" id="KW-0732">Signal</keyword>
<evidence type="ECO:0000256" key="1">
    <source>
        <dbReference type="ARBA" id="ARBA00022553"/>
    </source>
</evidence>
<comment type="cofactor">
    <cofactor evidence="3">
        <name>Mg(2+)</name>
        <dbReference type="ChEBI" id="CHEBI:18420"/>
    </cofactor>
    <text evidence="3">Binds 1 Mg(2+) ion.</text>
</comment>
<feature type="active site" description="Phosphoserine intermediate" evidence="2">
    <location>
        <position position="129"/>
    </location>
</feature>
<evidence type="ECO:0000313" key="6">
    <source>
        <dbReference type="EMBL" id="MBI9113515.1"/>
    </source>
</evidence>
<evidence type="ECO:0000256" key="5">
    <source>
        <dbReference type="SAM" id="SignalP"/>
    </source>
</evidence>
<keyword evidence="3" id="KW-0460">Magnesium</keyword>
<evidence type="ECO:0000256" key="3">
    <source>
        <dbReference type="PIRSR" id="PIRSR601952-2"/>
    </source>
</evidence>
<dbReference type="Pfam" id="PF00245">
    <property type="entry name" value="Alk_phosphatase"/>
    <property type="match status" value="1"/>
</dbReference>
<keyword evidence="1" id="KW-0597">Phosphoprotein</keyword>
<dbReference type="SMART" id="SM00098">
    <property type="entry name" value="alkPPc"/>
    <property type="match status" value="1"/>
</dbReference>